<dbReference type="eggNOG" id="ENOG5031VYZ">
    <property type="taxonomic scope" value="Bacteria"/>
</dbReference>
<dbReference type="PATRIC" id="fig|953739.5.peg.946"/>
<gene>
    <name evidence="1" type="ordered locus">SVEN_5725</name>
</gene>
<accession>F2R9G8</accession>
<organism evidence="1 2">
    <name type="scientific">Streptomyces venezuelae (strain ATCC 10712 / CBS 650.69 / DSM 40230 / JCM 4526 / NBRC 13096 / PD 04745)</name>
    <dbReference type="NCBI Taxonomy" id="953739"/>
    <lineage>
        <taxon>Bacteria</taxon>
        <taxon>Bacillati</taxon>
        <taxon>Actinomycetota</taxon>
        <taxon>Actinomycetes</taxon>
        <taxon>Kitasatosporales</taxon>
        <taxon>Streptomycetaceae</taxon>
        <taxon>Streptomyces</taxon>
    </lineage>
</organism>
<evidence type="ECO:0000313" key="2">
    <source>
        <dbReference type="Proteomes" id="UP000006854"/>
    </source>
</evidence>
<dbReference type="AlphaFoldDB" id="F2R9G8"/>
<keyword evidence="2" id="KW-1185">Reference proteome</keyword>
<sequence length="246" mass="27471">MGRACAAHYAGAMDHNRAGAEPEGPPTSREQDAVRLLLLIDGACEPLSVPELAEPVLQQAVGVMRTQVKLQKLDFWLRNPDFLANELLNGYEATGEGELLEHAAAILDSEEPEVRRYPMLRHHFGAYGWLDDALSVLRSAGLIIRQRRGTIDRVRQHDYYLLQHGRQVVQEIIREAPAFAYYVDRVGLVLALAGDRRGSELKDMQYRIPEYAETPRGQEIRSISAKARGRLAALRQELATHGGGQV</sequence>
<name>F2R9G8_STRVP</name>
<proteinExistence type="predicted"/>
<dbReference type="Proteomes" id="UP000006854">
    <property type="component" value="Chromosome"/>
</dbReference>
<evidence type="ECO:0000313" key="1">
    <source>
        <dbReference type="EMBL" id="CCA59011.1"/>
    </source>
</evidence>
<dbReference type="STRING" id="953739.SVEN_5725"/>
<dbReference type="EMBL" id="FR845719">
    <property type="protein sequence ID" value="CCA59011.1"/>
    <property type="molecule type" value="Genomic_DNA"/>
</dbReference>
<reference evidence="1 2" key="1">
    <citation type="journal article" date="2011" name="BMC Genomics">
        <title>Genome-wide analysis of the role of GlnR in Streptomyces venezuelae provides new insights into global nitrogen regulation in actinomycetes.</title>
        <authorList>
            <person name="Pullan S.T."/>
            <person name="Bibb M.J."/>
            <person name="Merrick M."/>
        </authorList>
    </citation>
    <scope>NUCLEOTIDE SEQUENCE [LARGE SCALE GENOMIC DNA]</scope>
    <source>
        <strain evidence="2">ATCC 10712 / CBS 650.69 / DSM 40230 / JCM 4526 / NBRC 13096 / PD 04745</strain>
    </source>
</reference>
<dbReference type="HOGENOM" id="CLU_1303555_0_0_11"/>
<protein>
    <submittedName>
        <fullName evidence="1">Uncharacterized protein</fullName>
    </submittedName>
</protein>
<dbReference type="KEGG" id="sve:SVEN_5725"/>